<gene>
    <name evidence="9" type="ORF">H9653_09400</name>
</gene>
<evidence type="ECO:0000256" key="5">
    <source>
        <dbReference type="ARBA" id="ARBA00022989"/>
    </source>
</evidence>
<dbReference type="Proteomes" id="UP000606724">
    <property type="component" value="Unassembled WGS sequence"/>
</dbReference>
<evidence type="ECO:0000259" key="8">
    <source>
        <dbReference type="Pfam" id="PF02308"/>
    </source>
</evidence>
<dbReference type="Pfam" id="PF02308">
    <property type="entry name" value="MgtC"/>
    <property type="match status" value="1"/>
</dbReference>
<evidence type="ECO:0000256" key="3">
    <source>
        <dbReference type="ARBA" id="ARBA00022475"/>
    </source>
</evidence>
<comment type="similarity">
    <text evidence="2 7">Belongs to the MgtC/SapB family.</text>
</comment>
<sequence length="146" mass="15756">MFAFDISLKILTYHAFQLGIAFILSLPIALNRELEDNGAGLRTFPLVTIASCAFMLVGMDIYQGSDAEARIMYGIITGMGFIGGGAIFKNEDGAKGTATAAGLWNTAAIGISVAYGRYEIAIILSVVGFIILQFSKPFKPKHRRKD</sequence>
<feature type="transmembrane region" description="Helical" evidence="7">
    <location>
        <begin position="108"/>
        <end position="134"/>
    </location>
</feature>
<feature type="transmembrane region" description="Helical" evidence="7">
    <location>
        <begin position="71"/>
        <end position="88"/>
    </location>
</feature>
<name>A0ABR8RK97_9GAMM</name>
<dbReference type="PANTHER" id="PTHR33778:SF1">
    <property type="entry name" value="MAGNESIUM TRANSPORTER YHID-RELATED"/>
    <property type="match status" value="1"/>
</dbReference>
<dbReference type="PANTHER" id="PTHR33778">
    <property type="entry name" value="PROTEIN MGTC"/>
    <property type="match status" value="1"/>
</dbReference>
<dbReference type="EMBL" id="JACSQR010000027">
    <property type="protein sequence ID" value="MBD7948228.1"/>
    <property type="molecule type" value="Genomic_DNA"/>
</dbReference>
<keyword evidence="4 7" id="KW-0812">Transmembrane</keyword>
<keyword evidence="5 7" id="KW-1133">Transmembrane helix</keyword>
<dbReference type="RefSeq" id="WP_191692096.1">
    <property type="nucleotide sequence ID" value="NZ_JACSQR010000027.1"/>
</dbReference>
<reference evidence="9 10" key="1">
    <citation type="submission" date="2020-08" db="EMBL/GenBank/DDBJ databases">
        <title>A Genomic Blueprint of the Chicken Gut Microbiome.</title>
        <authorList>
            <person name="Gilroy R."/>
            <person name="Ravi A."/>
            <person name="Getino M."/>
            <person name="Pursley I."/>
            <person name="Horton D.L."/>
            <person name="Alikhan N.-F."/>
            <person name="Baker D."/>
            <person name="Gharbi K."/>
            <person name="Hall N."/>
            <person name="Watson M."/>
            <person name="Adriaenssens E.M."/>
            <person name="Foster-Nyarko E."/>
            <person name="Jarju S."/>
            <person name="Secka A."/>
            <person name="Antonio M."/>
            <person name="Oren A."/>
            <person name="Chaudhuri R."/>
            <person name="La Ragione R.M."/>
            <person name="Hildebrand F."/>
            <person name="Pallen M.J."/>
        </authorList>
    </citation>
    <scope>NUCLEOTIDE SEQUENCE [LARGE SCALE GENOMIC DNA]</scope>
    <source>
        <strain evidence="9 10">Sa4CVA2</strain>
    </source>
</reference>
<comment type="caution">
    <text evidence="9">The sequence shown here is derived from an EMBL/GenBank/DDBJ whole genome shotgun (WGS) entry which is preliminary data.</text>
</comment>
<evidence type="ECO:0000256" key="6">
    <source>
        <dbReference type="ARBA" id="ARBA00023136"/>
    </source>
</evidence>
<protein>
    <recommendedName>
        <fullName evidence="7">Protein MgtC</fullName>
    </recommendedName>
</protein>
<keyword evidence="3" id="KW-1003">Cell membrane</keyword>
<keyword evidence="7" id="KW-0997">Cell inner membrane</keyword>
<keyword evidence="10" id="KW-1185">Reference proteome</keyword>
<accession>A0ABR8RK97</accession>
<dbReference type="InterPro" id="IPR003416">
    <property type="entry name" value="MgtC/SapB/SrpB/YhiD_fam"/>
</dbReference>
<evidence type="ECO:0000256" key="1">
    <source>
        <dbReference type="ARBA" id="ARBA00004651"/>
    </source>
</evidence>
<dbReference type="InterPro" id="IPR049177">
    <property type="entry name" value="MgtC_SapB_SrpB_YhiD_N"/>
</dbReference>
<organism evidence="9 10">
    <name type="scientific">Psychrobacter communis</name>
    <dbReference type="NCBI Taxonomy" id="2762238"/>
    <lineage>
        <taxon>Bacteria</taxon>
        <taxon>Pseudomonadati</taxon>
        <taxon>Pseudomonadota</taxon>
        <taxon>Gammaproteobacteria</taxon>
        <taxon>Moraxellales</taxon>
        <taxon>Moraxellaceae</taxon>
        <taxon>Psychrobacter</taxon>
    </lineage>
</organism>
<dbReference type="PRINTS" id="PR01837">
    <property type="entry name" value="MGTCSAPBPROT"/>
</dbReference>
<evidence type="ECO:0000256" key="7">
    <source>
        <dbReference type="RuleBase" id="RU365041"/>
    </source>
</evidence>
<keyword evidence="6 7" id="KW-0472">Membrane</keyword>
<evidence type="ECO:0000313" key="10">
    <source>
        <dbReference type="Proteomes" id="UP000606724"/>
    </source>
</evidence>
<evidence type="ECO:0000256" key="2">
    <source>
        <dbReference type="ARBA" id="ARBA00009298"/>
    </source>
</evidence>
<evidence type="ECO:0000256" key="4">
    <source>
        <dbReference type="ARBA" id="ARBA00022692"/>
    </source>
</evidence>
<proteinExistence type="inferred from homology"/>
<feature type="domain" description="MgtC/SapB/SrpB/YhiD N-terminal" evidence="8">
    <location>
        <begin position="18"/>
        <end position="139"/>
    </location>
</feature>
<evidence type="ECO:0000313" key="9">
    <source>
        <dbReference type="EMBL" id="MBD7948228.1"/>
    </source>
</evidence>
<comment type="subcellular location">
    <subcellularLocation>
        <location evidence="7">Cell inner membrane</location>
        <topology evidence="7">Multi-pass membrane protein</topology>
    </subcellularLocation>
    <subcellularLocation>
        <location evidence="1">Cell membrane</location>
        <topology evidence="1">Multi-pass membrane protein</topology>
    </subcellularLocation>
</comment>
<feature type="transmembrane region" description="Helical" evidence="7">
    <location>
        <begin position="42"/>
        <end position="59"/>
    </location>
</feature>
<feature type="transmembrane region" description="Helical" evidence="7">
    <location>
        <begin position="12"/>
        <end position="30"/>
    </location>
</feature>